<dbReference type="AlphaFoldDB" id="A0A9D9N2V4"/>
<sequence>MLTLDQVQKLEQKVEKAVSLIKALQRDKEDLENKLSRSISRISELEGVINSFKQDQNRIEEGILSALSRLSEFEDAAVAGGIPSEKTISPDTGITQDSGPGEQDQEPVLETGVDLDFEDSLEEEQPDPGFSPQEKKDSGFEGQLEIF</sequence>
<reference evidence="4" key="2">
    <citation type="journal article" date="2021" name="PeerJ">
        <title>Extensive microbial diversity within the chicken gut microbiome revealed by metagenomics and culture.</title>
        <authorList>
            <person name="Gilroy R."/>
            <person name="Ravi A."/>
            <person name="Getino M."/>
            <person name="Pursley I."/>
            <person name="Horton D.L."/>
            <person name="Alikhan N.F."/>
            <person name="Baker D."/>
            <person name="Gharbi K."/>
            <person name="Hall N."/>
            <person name="Watson M."/>
            <person name="Adriaenssens E.M."/>
            <person name="Foster-Nyarko E."/>
            <person name="Jarju S."/>
            <person name="Secka A."/>
            <person name="Antonio M."/>
            <person name="Oren A."/>
            <person name="Chaudhuri R.R."/>
            <person name="La Ragione R."/>
            <person name="Hildebrand F."/>
            <person name="Pallen M.J."/>
        </authorList>
    </citation>
    <scope>NUCLEOTIDE SEQUENCE</scope>
    <source>
        <strain evidence="4">10532</strain>
    </source>
</reference>
<dbReference type="InterPro" id="IPR009252">
    <property type="entry name" value="Cell_div_ZapB"/>
</dbReference>
<accession>A0A9D9N2V4</accession>
<evidence type="ECO:0000256" key="1">
    <source>
        <dbReference type="ARBA" id="ARBA00023054"/>
    </source>
</evidence>
<name>A0A9D9N2V4_9SPIR</name>
<reference evidence="4" key="1">
    <citation type="submission" date="2020-10" db="EMBL/GenBank/DDBJ databases">
        <authorList>
            <person name="Gilroy R."/>
        </authorList>
    </citation>
    <scope>NUCLEOTIDE SEQUENCE</scope>
    <source>
        <strain evidence="4">10532</strain>
    </source>
</reference>
<evidence type="ECO:0000313" key="4">
    <source>
        <dbReference type="EMBL" id="MBO8458431.1"/>
    </source>
</evidence>
<dbReference type="GO" id="GO:0090529">
    <property type="term" value="P:cell septum assembly"/>
    <property type="evidence" value="ECO:0007669"/>
    <property type="project" value="InterPro"/>
</dbReference>
<feature type="coiled-coil region" evidence="2">
    <location>
        <begin position="7"/>
        <end position="48"/>
    </location>
</feature>
<gene>
    <name evidence="4" type="ORF">IAA81_09445</name>
</gene>
<organism evidence="4 5">
    <name type="scientific">Candidatus Gallitreponema excrementavium</name>
    <dbReference type="NCBI Taxonomy" id="2840840"/>
    <lineage>
        <taxon>Bacteria</taxon>
        <taxon>Pseudomonadati</taxon>
        <taxon>Spirochaetota</taxon>
        <taxon>Spirochaetia</taxon>
        <taxon>Spirochaetales</taxon>
        <taxon>Candidatus Gallitreponema</taxon>
    </lineage>
</organism>
<feature type="compositionally biased region" description="Polar residues" evidence="3">
    <location>
        <begin position="86"/>
        <end position="98"/>
    </location>
</feature>
<comment type="caution">
    <text evidence="4">The sequence shown here is derived from an EMBL/GenBank/DDBJ whole genome shotgun (WGS) entry which is preliminary data.</text>
</comment>
<dbReference type="Proteomes" id="UP000823638">
    <property type="component" value="Unassembled WGS sequence"/>
</dbReference>
<dbReference type="GO" id="GO:0043093">
    <property type="term" value="P:FtsZ-dependent cytokinesis"/>
    <property type="evidence" value="ECO:0007669"/>
    <property type="project" value="InterPro"/>
</dbReference>
<dbReference type="EMBL" id="JADIMM010000109">
    <property type="protein sequence ID" value="MBO8458431.1"/>
    <property type="molecule type" value="Genomic_DNA"/>
</dbReference>
<feature type="region of interest" description="Disordered" evidence="3">
    <location>
        <begin position="80"/>
        <end position="147"/>
    </location>
</feature>
<evidence type="ECO:0000256" key="2">
    <source>
        <dbReference type="SAM" id="Coils"/>
    </source>
</evidence>
<protein>
    <recommendedName>
        <fullName evidence="6">Cell division protein ZapB</fullName>
    </recommendedName>
</protein>
<proteinExistence type="predicted"/>
<evidence type="ECO:0008006" key="6">
    <source>
        <dbReference type="Google" id="ProtNLM"/>
    </source>
</evidence>
<evidence type="ECO:0000313" key="5">
    <source>
        <dbReference type="Proteomes" id="UP000823638"/>
    </source>
</evidence>
<feature type="compositionally biased region" description="Acidic residues" evidence="3">
    <location>
        <begin position="103"/>
        <end position="126"/>
    </location>
</feature>
<evidence type="ECO:0000256" key="3">
    <source>
        <dbReference type="SAM" id="MobiDB-lite"/>
    </source>
</evidence>
<dbReference type="Pfam" id="PF06005">
    <property type="entry name" value="ZapB"/>
    <property type="match status" value="1"/>
</dbReference>
<dbReference type="GO" id="GO:0005737">
    <property type="term" value="C:cytoplasm"/>
    <property type="evidence" value="ECO:0007669"/>
    <property type="project" value="InterPro"/>
</dbReference>
<keyword evidence="1 2" id="KW-0175">Coiled coil</keyword>